<reference evidence="3 4" key="1">
    <citation type="journal article" date="2023" name="Elife">
        <title>Identification of key yeast species and microbe-microbe interactions impacting larval growth of Drosophila in the wild.</title>
        <authorList>
            <person name="Mure A."/>
            <person name="Sugiura Y."/>
            <person name="Maeda R."/>
            <person name="Honda K."/>
            <person name="Sakurai N."/>
            <person name="Takahashi Y."/>
            <person name="Watada M."/>
            <person name="Katoh T."/>
            <person name="Gotoh A."/>
            <person name="Gotoh Y."/>
            <person name="Taniguchi I."/>
            <person name="Nakamura K."/>
            <person name="Hayashi T."/>
            <person name="Katayama T."/>
            <person name="Uemura T."/>
            <person name="Hattori Y."/>
        </authorList>
    </citation>
    <scope>NUCLEOTIDE SEQUENCE [LARGE SCALE GENOMIC DNA]</scope>
    <source>
        <strain evidence="3 4">PK-24</strain>
    </source>
</reference>
<evidence type="ECO:0000256" key="1">
    <source>
        <dbReference type="SAM" id="MobiDB-lite"/>
    </source>
</evidence>
<organism evidence="3 4">
    <name type="scientific">Pichia kluyveri</name>
    <name type="common">Yeast</name>
    <dbReference type="NCBI Taxonomy" id="36015"/>
    <lineage>
        <taxon>Eukaryota</taxon>
        <taxon>Fungi</taxon>
        <taxon>Dikarya</taxon>
        <taxon>Ascomycota</taxon>
        <taxon>Saccharomycotina</taxon>
        <taxon>Pichiomycetes</taxon>
        <taxon>Pichiales</taxon>
        <taxon>Pichiaceae</taxon>
        <taxon>Pichia</taxon>
    </lineage>
</organism>
<feature type="signal peptide" evidence="2">
    <location>
        <begin position="1"/>
        <end position="20"/>
    </location>
</feature>
<keyword evidence="2" id="KW-0732">Signal</keyword>
<dbReference type="InterPro" id="IPR000992">
    <property type="entry name" value="SRP1_TIP1"/>
</dbReference>
<gene>
    <name evidence="3" type="ORF">DAPK24_005530</name>
</gene>
<feature type="region of interest" description="Disordered" evidence="1">
    <location>
        <begin position="101"/>
        <end position="168"/>
    </location>
</feature>
<feature type="compositionally biased region" description="Polar residues" evidence="1">
    <location>
        <begin position="154"/>
        <end position="168"/>
    </location>
</feature>
<dbReference type="Proteomes" id="UP001378960">
    <property type="component" value="Unassembled WGS sequence"/>
</dbReference>
<feature type="compositionally biased region" description="Low complexity" evidence="1">
    <location>
        <begin position="101"/>
        <end position="153"/>
    </location>
</feature>
<accession>A0AAV5QYZ0</accession>
<keyword evidence="4" id="KW-1185">Reference proteome</keyword>
<evidence type="ECO:0000313" key="3">
    <source>
        <dbReference type="EMBL" id="GMM43978.1"/>
    </source>
</evidence>
<dbReference type="Pfam" id="PF00660">
    <property type="entry name" value="SRP1_TIP1"/>
    <property type="match status" value="1"/>
</dbReference>
<sequence>MQFSNSAIISIASLLASVSAENIIVALNSDVAGNVNDYLQYVQQNTEVNAAPLLSLYQQAQTYTDDSYTTLITGEELSSLSAFVTQLPWYSSRIEPNVDAASATSSEEASSAPSATSSVAPSTTASVAPSTSSSVAPSTSSSSPVETSSTPAEISTSTNGNATESSTQSVSSAGAANLLAPGFALALGAIALL</sequence>
<name>A0AAV5QYZ0_PICKL</name>
<dbReference type="EMBL" id="BTGB01000001">
    <property type="protein sequence ID" value="GMM43978.1"/>
    <property type="molecule type" value="Genomic_DNA"/>
</dbReference>
<feature type="chain" id="PRO_5043674932" evidence="2">
    <location>
        <begin position="21"/>
        <end position="193"/>
    </location>
</feature>
<comment type="caution">
    <text evidence="3">The sequence shown here is derived from an EMBL/GenBank/DDBJ whole genome shotgun (WGS) entry which is preliminary data.</text>
</comment>
<evidence type="ECO:0000256" key="2">
    <source>
        <dbReference type="SAM" id="SignalP"/>
    </source>
</evidence>
<dbReference type="AlphaFoldDB" id="A0AAV5QYZ0"/>
<protein>
    <submittedName>
        <fullName evidence="3">Lipase</fullName>
    </submittedName>
</protein>
<evidence type="ECO:0000313" key="4">
    <source>
        <dbReference type="Proteomes" id="UP001378960"/>
    </source>
</evidence>
<proteinExistence type="predicted"/>